<reference evidence="1 2" key="1">
    <citation type="journal article" date="2020" name="Phytopathology">
        <title>Genome Sequence Resources of Colletotrichum truncatum, C. plurivorum, C. musicola, and C. sojae: Four Species Pathogenic to Soybean (Glycine max).</title>
        <authorList>
            <person name="Rogerio F."/>
            <person name="Boufleur T.R."/>
            <person name="Ciampi-Guillardi M."/>
            <person name="Sukno S.A."/>
            <person name="Thon M.R."/>
            <person name="Massola Junior N.S."/>
            <person name="Baroncelli R."/>
        </authorList>
    </citation>
    <scope>NUCLEOTIDE SEQUENCE [LARGE SCALE GENOMIC DNA]</scope>
    <source>
        <strain evidence="1 2">CMES1059</strain>
    </source>
</reference>
<evidence type="ECO:0000313" key="1">
    <source>
        <dbReference type="EMBL" id="KAL0929925.1"/>
    </source>
</evidence>
<comment type="caution">
    <text evidence="1">The sequence shown here is derived from an EMBL/GenBank/DDBJ whole genome shotgun (WGS) entry which is preliminary data.</text>
</comment>
<dbReference type="EMBL" id="VUJX02000013">
    <property type="protein sequence ID" value="KAL0929925.1"/>
    <property type="molecule type" value="Genomic_DNA"/>
</dbReference>
<proteinExistence type="predicted"/>
<keyword evidence="2" id="KW-1185">Reference proteome</keyword>
<organism evidence="1 2">
    <name type="scientific">Colletotrichum truncatum</name>
    <name type="common">Anthracnose fungus</name>
    <name type="synonym">Colletotrichum capsici</name>
    <dbReference type="NCBI Taxonomy" id="5467"/>
    <lineage>
        <taxon>Eukaryota</taxon>
        <taxon>Fungi</taxon>
        <taxon>Dikarya</taxon>
        <taxon>Ascomycota</taxon>
        <taxon>Pezizomycotina</taxon>
        <taxon>Sordariomycetes</taxon>
        <taxon>Hypocreomycetidae</taxon>
        <taxon>Glomerellales</taxon>
        <taxon>Glomerellaceae</taxon>
        <taxon>Colletotrichum</taxon>
        <taxon>Colletotrichum truncatum species complex</taxon>
    </lineage>
</organism>
<gene>
    <name evidence="1" type="ORF">CTRU02_215134</name>
</gene>
<name>A0ACC3YDM6_COLTU</name>
<sequence>MSHEIMSDESKSSSQPFVQLLVGSGVLSLGLVLVCLIALLFIVPRTDGVPRSMLTIAISLSKVIKPLQQRGTMATTKQIVAKLSRTQRFRAIRADMNGQLVLEFAPCDPTEHRSLEADAKVAFDLCTEHNKSFLLSHVKRLALPIAGSLILAIGIQVWLQNINNRRPENADECLPMDQIFGFPGARISLNILVSFYGLAIAAAFEQMMHIYRWSALHRNPLRILQLENLFQGHTIFSSWRFHDLPILGRRIFTTGVHFVIKKAVHTTEYDIFKRAEKNEVSWLAQPLKGAYAVSETDDGSDLVAVSQKVFLDGPYEQDIHLKNLKAVILVVEGCGTFGAVSRAMFLAQRAFQNRQEMKAQKDFSGRFERFYSDKREESFYSVFRSCKRKTGDDHKG</sequence>
<protein>
    <submittedName>
        <fullName evidence="1">Uncharacterized protein</fullName>
    </submittedName>
</protein>
<evidence type="ECO:0000313" key="2">
    <source>
        <dbReference type="Proteomes" id="UP000805649"/>
    </source>
</evidence>
<dbReference type="Proteomes" id="UP000805649">
    <property type="component" value="Unassembled WGS sequence"/>
</dbReference>
<accession>A0ACC3YDM6</accession>